<keyword evidence="4" id="KW-1185">Reference proteome</keyword>
<protein>
    <submittedName>
        <fullName evidence="3">Uncharacterized protein</fullName>
    </submittedName>
</protein>
<dbReference type="EMBL" id="CADIKZ010000011">
    <property type="protein sequence ID" value="CAB3895763.1"/>
    <property type="molecule type" value="Genomic_DNA"/>
</dbReference>
<evidence type="ECO:0000256" key="1">
    <source>
        <dbReference type="PROSITE-ProRule" id="PRU00339"/>
    </source>
</evidence>
<dbReference type="SMART" id="SM00028">
    <property type="entry name" value="TPR"/>
    <property type="match status" value="2"/>
</dbReference>
<accession>A0A6S7E680</accession>
<proteinExistence type="predicted"/>
<dbReference type="AlphaFoldDB" id="A0A6S7E680"/>
<dbReference type="Gene3D" id="1.25.40.10">
    <property type="entry name" value="Tetratricopeptide repeat domain"/>
    <property type="match status" value="1"/>
</dbReference>
<dbReference type="PROSITE" id="PS50005">
    <property type="entry name" value="TPR"/>
    <property type="match status" value="1"/>
</dbReference>
<dbReference type="SUPFAM" id="SSF48452">
    <property type="entry name" value="TPR-like"/>
    <property type="match status" value="1"/>
</dbReference>
<keyword evidence="2" id="KW-0732">Signal</keyword>
<sequence>MAGAMGRARCAWRWTLLAAVVAGAGALAGCQSNNAETAWQLIQQQQQEQALMRQREDEAENRRKPAEPDMMLSMIAEAQRQQRYFASLAYIDAFQQKFGNDPRIAVLRAEALRQTGQTASSEQAYRALIGTAQAAEGWHGLGLIAGSRGQFEQAADDFARAAKLAPMDPGILGDLGFARLRAGDPAGARVPLGQAAELAPENAKVLANLALLLLVEGEPVRAQNVMDRARLSEEARGQVLRLATEIRSQAAAPLAVAPGTPAGATATVTQIPSATEAAATRVSRGEGIVLPVMSPLMDRLGNGPIVR</sequence>
<gene>
    <name evidence="3" type="ORF">LMG26788_04014</name>
</gene>
<feature type="chain" id="PRO_5028844313" evidence="2">
    <location>
        <begin position="29"/>
        <end position="307"/>
    </location>
</feature>
<dbReference type="InterPro" id="IPR016931">
    <property type="entry name" value="UCP029658_TPR"/>
</dbReference>
<evidence type="ECO:0000313" key="3">
    <source>
        <dbReference type="EMBL" id="CAB3895763.1"/>
    </source>
</evidence>
<dbReference type="Proteomes" id="UP000494203">
    <property type="component" value="Unassembled WGS sequence"/>
</dbReference>
<organism evidence="3 4">
    <name type="scientific">Achromobacter pulmonis</name>
    <dbReference type="NCBI Taxonomy" id="1389932"/>
    <lineage>
        <taxon>Bacteria</taxon>
        <taxon>Pseudomonadati</taxon>
        <taxon>Pseudomonadota</taxon>
        <taxon>Betaproteobacteria</taxon>
        <taxon>Burkholderiales</taxon>
        <taxon>Alcaligenaceae</taxon>
        <taxon>Achromobacter</taxon>
    </lineage>
</organism>
<dbReference type="PIRSF" id="PIRSF029658">
    <property type="entry name" value="UCP029658_TPR"/>
    <property type="match status" value="1"/>
</dbReference>
<dbReference type="InterPro" id="IPR019734">
    <property type="entry name" value="TPR_rpt"/>
</dbReference>
<dbReference type="PROSITE" id="PS51257">
    <property type="entry name" value="PROKAR_LIPOPROTEIN"/>
    <property type="match status" value="1"/>
</dbReference>
<dbReference type="Pfam" id="PF14559">
    <property type="entry name" value="TPR_19"/>
    <property type="match status" value="1"/>
</dbReference>
<dbReference type="InterPro" id="IPR011990">
    <property type="entry name" value="TPR-like_helical_dom_sf"/>
</dbReference>
<evidence type="ECO:0000256" key="2">
    <source>
        <dbReference type="SAM" id="SignalP"/>
    </source>
</evidence>
<reference evidence="3 4" key="1">
    <citation type="submission" date="2020-04" db="EMBL/GenBank/DDBJ databases">
        <authorList>
            <person name="De Canck E."/>
        </authorList>
    </citation>
    <scope>NUCLEOTIDE SEQUENCE [LARGE SCALE GENOMIC DNA]</scope>
    <source>
        <strain evidence="3 4">LMG 26788</strain>
    </source>
</reference>
<evidence type="ECO:0000313" key="4">
    <source>
        <dbReference type="Proteomes" id="UP000494203"/>
    </source>
</evidence>
<feature type="repeat" description="TPR" evidence="1">
    <location>
        <begin position="135"/>
        <end position="168"/>
    </location>
</feature>
<name>A0A6S7E680_9BURK</name>
<keyword evidence="1" id="KW-0802">TPR repeat</keyword>
<feature type="signal peptide" evidence="2">
    <location>
        <begin position="1"/>
        <end position="28"/>
    </location>
</feature>